<evidence type="ECO:0000313" key="2">
    <source>
        <dbReference type="EMBL" id="CRK36527.1"/>
    </source>
</evidence>
<organism evidence="2 3">
    <name type="scientific">Verticillium longisporum</name>
    <name type="common">Verticillium dahliae var. longisporum</name>
    <dbReference type="NCBI Taxonomy" id="100787"/>
    <lineage>
        <taxon>Eukaryota</taxon>
        <taxon>Fungi</taxon>
        <taxon>Dikarya</taxon>
        <taxon>Ascomycota</taxon>
        <taxon>Pezizomycotina</taxon>
        <taxon>Sordariomycetes</taxon>
        <taxon>Hypocreomycetidae</taxon>
        <taxon>Glomerellales</taxon>
        <taxon>Plectosphaerellaceae</taxon>
        <taxon>Verticillium</taxon>
    </lineage>
</organism>
<sequence>RRLCPPPQALWCRRHPRRRARRRGQGVGAGNPRVS</sequence>
<reference evidence="2 3" key="1">
    <citation type="submission" date="2015-05" db="EMBL/GenBank/DDBJ databases">
        <authorList>
            <person name="Wang D.B."/>
            <person name="Wang M."/>
        </authorList>
    </citation>
    <scope>NUCLEOTIDE SEQUENCE [LARGE SCALE GENOMIC DNA]</scope>
    <source>
        <strain evidence="2">VL1</strain>
    </source>
</reference>
<accession>A0A0G4MQR5</accession>
<evidence type="ECO:0000256" key="1">
    <source>
        <dbReference type="SAM" id="MobiDB-lite"/>
    </source>
</evidence>
<feature type="region of interest" description="Disordered" evidence="1">
    <location>
        <begin position="1"/>
        <end position="35"/>
    </location>
</feature>
<evidence type="ECO:0000313" key="3">
    <source>
        <dbReference type="Proteomes" id="UP000044602"/>
    </source>
</evidence>
<gene>
    <name evidence="2" type="ORF">BN1708_020041</name>
</gene>
<feature type="non-terminal residue" evidence="2">
    <location>
        <position position="1"/>
    </location>
</feature>
<proteinExistence type="predicted"/>
<feature type="compositionally biased region" description="Basic residues" evidence="1">
    <location>
        <begin position="12"/>
        <end position="24"/>
    </location>
</feature>
<dbReference type="Proteomes" id="UP000044602">
    <property type="component" value="Unassembled WGS sequence"/>
</dbReference>
<dbReference type="EMBL" id="CVQH01024159">
    <property type="protein sequence ID" value="CRK36527.1"/>
    <property type="molecule type" value="Genomic_DNA"/>
</dbReference>
<dbReference type="AlphaFoldDB" id="A0A0G4MQR5"/>
<keyword evidence="3" id="KW-1185">Reference proteome</keyword>
<protein>
    <submittedName>
        <fullName evidence="2">Uncharacterized protein</fullName>
    </submittedName>
</protein>
<name>A0A0G4MQR5_VERLO</name>